<feature type="chain" id="PRO_5042991896" evidence="2">
    <location>
        <begin position="41"/>
        <end position="140"/>
    </location>
</feature>
<feature type="signal peptide" evidence="2">
    <location>
        <begin position="1"/>
        <end position="40"/>
    </location>
</feature>
<keyword evidence="5" id="KW-1185">Reference proteome</keyword>
<dbReference type="PANTHER" id="PTHR31044:SF57">
    <property type="entry name" value="CARBOHYDRATE-BINDING X8 DOMAIN SUPERFAMILY PROTEIN"/>
    <property type="match status" value="1"/>
</dbReference>
<evidence type="ECO:0000259" key="3">
    <source>
        <dbReference type="SMART" id="SM00768"/>
    </source>
</evidence>
<dbReference type="InterPro" id="IPR044788">
    <property type="entry name" value="X8_dom_prot"/>
</dbReference>
<dbReference type="Pfam" id="PF07983">
    <property type="entry name" value="X8"/>
    <property type="match status" value="1"/>
</dbReference>
<evidence type="ECO:0000256" key="2">
    <source>
        <dbReference type="SAM" id="SignalP"/>
    </source>
</evidence>
<evidence type="ECO:0000313" key="4">
    <source>
        <dbReference type="EMBL" id="WOK99258.1"/>
    </source>
</evidence>
<dbReference type="PANTHER" id="PTHR31044">
    <property type="entry name" value="BETA-1,3 GLUCANASE"/>
    <property type="match status" value="1"/>
</dbReference>
<dbReference type="EMBL" id="CP136891">
    <property type="protein sequence ID" value="WOK99258.1"/>
    <property type="molecule type" value="Genomic_DNA"/>
</dbReference>
<proteinExistence type="predicted"/>
<name>A0AAQ3JZQ9_9LILI</name>
<keyword evidence="1 2" id="KW-0732">Signal</keyword>
<dbReference type="Proteomes" id="UP001327560">
    <property type="component" value="Chromosome 2"/>
</dbReference>
<sequence>MFVHPLQMERRVKAAPSFPLLLFFFLLSLFPGGTVTLAQAQGHRRWCVAKPSSDDATLTANLNFACSHVDCGVLRVGGECFFPNSLISHASLAMNIYYQSMGRNYWNCYFNNSALIAETDPSELFTSSVFDSSIDFFWVA</sequence>
<protein>
    <submittedName>
        <fullName evidence="4">Major pollen allergen Ole e 10</fullName>
    </submittedName>
</protein>
<gene>
    <name evidence="4" type="ORF">Cni_G07970</name>
</gene>
<dbReference type="Gene3D" id="1.20.58.1040">
    <property type="match status" value="1"/>
</dbReference>
<dbReference type="GO" id="GO:0009506">
    <property type="term" value="C:plasmodesma"/>
    <property type="evidence" value="ECO:0007669"/>
    <property type="project" value="UniProtKB-ARBA"/>
</dbReference>
<reference evidence="4 5" key="1">
    <citation type="submission" date="2023-10" db="EMBL/GenBank/DDBJ databases">
        <title>Chromosome-scale genome assembly provides insights into flower coloration mechanisms of Canna indica.</title>
        <authorList>
            <person name="Li C."/>
        </authorList>
    </citation>
    <scope>NUCLEOTIDE SEQUENCE [LARGE SCALE GENOMIC DNA]</scope>
    <source>
        <tissue evidence="4">Flower</tissue>
    </source>
</reference>
<organism evidence="4 5">
    <name type="scientific">Canna indica</name>
    <name type="common">Indian-shot</name>
    <dbReference type="NCBI Taxonomy" id="4628"/>
    <lineage>
        <taxon>Eukaryota</taxon>
        <taxon>Viridiplantae</taxon>
        <taxon>Streptophyta</taxon>
        <taxon>Embryophyta</taxon>
        <taxon>Tracheophyta</taxon>
        <taxon>Spermatophyta</taxon>
        <taxon>Magnoliopsida</taxon>
        <taxon>Liliopsida</taxon>
        <taxon>Zingiberales</taxon>
        <taxon>Cannaceae</taxon>
        <taxon>Canna</taxon>
    </lineage>
</organism>
<evidence type="ECO:0000313" key="5">
    <source>
        <dbReference type="Proteomes" id="UP001327560"/>
    </source>
</evidence>
<feature type="domain" description="X8" evidence="3">
    <location>
        <begin position="45"/>
        <end position="127"/>
    </location>
</feature>
<dbReference type="SMART" id="SM00768">
    <property type="entry name" value="X8"/>
    <property type="match status" value="1"/>
</dbReference>
<dbReference type="InterPro" id="IPR012946">
    <property type="entry name" value="X8"/>
</dbReference>
<accession>A0AAQ3JZQ9</accession>
<evidence type="ECO:0000256" key="1">
    <source>
        <dbReference type="ARBA" id="ARBA00022729"/>
    </source>
</evidence>
<dbReference type="AlphaFoldDB" id="A0AAQ3JZQ9"/>